<dbReference type="InterPro" id="IPR053154">
    <property type="entry name" value="c-di-AMP_regulator"/>
</dbReference>
<dbReference type="Gene3D" id="2.170.120.30">
    <property type="match status" value="2"/>
</dbReference>
<gene>
    <name evidence="1" type="ORF">HMPREF9193_01044</name>
</gene>
<evidence type="ECO:0000313" key="2">
    <source>
        <dbReference type="Proteomes" id="UP000016649"/>
    </source>
</evidence>
<reference evidence="1 2" key="1">
    <citation type="submission" date="2013-08" db="EMBL/GenBank/DDBJ databases">
        <authorList>
            <person name="Weinstock G."/>
            <person name="Sodergren E."/>
            <person name="Wylie T."/>
            <person name="Fulton L."/>
            <person name="Fulton R."/>
            <person name="Fronick C."/>
            <person name="O'Laughlin M."/>
            <person name="Godfrey J."/>
            <person name="Miner T."/>
            <person name="Herter B."/>
            <person name="Appelbaum E."/>
            <person name="Cordes M."/>
            <person name="Lek S."/>
            <person name="Wollam A."/>
            <person name="Pepin K.H."/>
            <person name="Palsikar V.B."/>
            <person name="Mitreva M."/>
            <person name="Wilson R.K."/>
        </authorList>
    </citation>
    <scope>NUCLEOTIDE SEQUENCE [LARGE SCALE GENOMIC DNA]</scope>
    <source>
        <strain evidence="1 2">ATCC 700332</strain>
    </source>
</reference>
<dbReference type="Pfam" id="PF07949">
    <property type="entry name" value="YbbR"/>
    <property type="match status" value="1"/>
</dbReference>
<evidence type="ECO:0000313" key="1">
    <source>
        <dbReference type="EMBL" id="ERJ93369.1"/>
    </source>
</evidence>
<dbReference type="PANTHER" id="PTHR37804">
    <property type="entry name" value="CDAA REGULATORY PROTEIN CDAR"/>
    <property type="match status" value="1"/>
</dbReference>
<dbReference type="RefSeq" id="WP_021687256.1">
    <property type="nucleotide sequence ID" value="NZ_KI260564.1"/>
</dbReference>
<proteinExistence type="predicted"/>
<keyword evidence="2" id="KW-1185">Reference proteome</keyword>
<name>A0ABN0NZA3_TRELE</name>
<accession>A0ABN0NZA3</accession>
<dbReference type="EMBL" id="AWVH01000026">
    <property type="protein sequence ID" value="ERJ93369.1"/>
    <property type="molecule type" value="Genomic_DNA"/>
</dbReference>
<protein>
    <submittedName>
        <fullName evidence="1">YbbR-like protein</fullName>
    </submittedName>
</protein>
<sequence length="330" mass="35915">MSMQDFYTRFFSNWAAKLVSIAVAVLLYFSYQILSLDTKSFSVSLQVRESGVFSLSDDPPSFVRVTVRGKAEQIAAVRKSDIKAYVDASTVVNEGVAYLPVKLALADYFTLIDPLDVQVKPHMLSLAFEASDSKIVPIKPLFSDAVPQGYEVRSWKITPANVKVSGPKSAISALEYVYSEALSLSGKKASFSSPLKIGTVAERLTVEKPAKIVIAVDIGTQSAQRTFTDVSVKPLNLASSLVIVHPLKTVNLVLSGNKTELDSFTLSEQAVQADFTDVDKPGTYTVPLRVNVPDAFSPVDISETSLEVEVAEAEKVGKVRMRSPKEKRAV</sequence>
<dbReference type="Proteomes" id="UP000016649">
    <property type="component" value="Unassembled WGS sequence"/>
</dbReference>
<organism evidence="1 2">
    <name type="scientific">Treponema lecithinolyticum ATCC 700332</name>
    <dbReference type="NCBI Taxonomy" id="1321815"/>
    <lineage>
        <taxon>Bacteria</taxon>
        <taxon>Pseudomonadati</taxon>
        <taxon>Spirochaetota</taxon>
        <taxon>Spirochaetia</taxon>
        <taxon>Spirochaetales</taxon>
        <taxon>Treponemataceae</taxon>
        <taxon>Treponema</taxon>
    </lineage>
</organism>
<comment type="caution">
    <text evidence="1">The sequence shown here is derived from an EMBL/GenBank/DDBJ whole genome shotgun (WGS) entry which is preliminary data.</text>
</comment>
<dbReference type="Gene3D" id="2.170.120.40">
    <property type="entry name" value="YbbR-like domain"/>
    <property type="match status" value="1"/>
</dbReference>
<dbReference type="PANTHER" id="PTHR37804:SF1">
    <property type="entry name" value="CDAA REGULATORY PROTEIN CDAR"/>
    <property type="match status" value="1"/>
</dbReference>
<dbReference type="InterPro" id="IPR012505">
    <property type="entry name" value="YbbR"/>
</dbReference>